<dbReference type="InterPro" id="IPR008218">
    <property type="entry name" value="ATPase_V1-cplx_f_g_su"/>
</dbReference>
<dbReference type="GO" id="GO:0046961">
    <property type="term" value="F:proton-transporting ATPase activity, rotational mechanism"/>
    <property type="evidence" value="ECO:0007669"/>
    <property type="project" value="InterPro"/>
</dbReference>
<dbReference type="Gene3D" id="3.40.50.10580">
    <property type="entry name" value="ATPase, V1 complex, subunit F"/>
    <property type="match status" value="1"/>
</dbReference>
<proteinExistence type="inferred from homology"/>
<dbReference type="NCBIfam" id="NF002384">
    <property type="entry name" value="PRK01395.1"/>
    <property type="match status" value="1"/>
</dbReference>
<gene>
    <name evidence="4" type="ORF">IAB14_01355</name>
</gene>
<dbReference type="Pfam" id="PF01990">
    <property type="entry name" value="ATP-synt_F"/>
    <property type="match status" value="1"/>
</dbReference>
<organism evidence="4 5">
    <name type="scientific">Candidatus Stercoripulliclostridium merdipullorum</name>
    <dbReference type="NCBI Taxonomy" id="2840952"/>
    <lineage>
        <taxon>Bacteria</taxon>
        <taxon>Bacillati</taxon>
        <taxon>Bacillota</taxon>
        <taxon>Clostridia</taxon>
        <taxon>Eubacteriales</taxon>
        <taxon>Candidatus Stercoripulliclostridium</taxon>
    </lineage>
</organism>
<keyword evidence="2" id="KW-0813">Transport</keyword>
<sequence length="107" mass="11624">MPNNRIAVIGDKDSVLAFKALGVDVFDAKTVFDAEARLKKLAREYSVIFITEDIAETIPEILARYKARPYPAVIPIPGAQGTTGFGLKGISKDVEKAIGSDILFNNK</sequence>
<comment type="caution">
    <text evidence="4">The sequence shown here is derived from an EMBL/GenBank/DDBJ whole genome shotgun (WGS) entry which is preliminary data.</text>
</comment>
<evidence type="ECO:0000256" key="1">
    <source>
        <dbReference type="ARBA" id="ARBA00010148"/>
    </source>
</evidence>
<evidence type="ECO:0000313" key="5">
    <source>
        <dbReference type="Proteomes" id="UP000886891"/>
    </source>
</evidence>
<dbReference type="EMBL" id="DVOH01000013">
    <property type="protein sequence ID" value="HIU99743.1"/>
    <property type="molecule type" value="Genomic_DNA"/>
</dbReference>
<name>A0A9D1NAW3_9FIRM</name>
<reference evidence="4" key="1">
    <citation type="submission" date="2020-10" db="EMBL/GenBank/DDBJ databases">
        <authorList>
            <person name="Gilroy R."/>
        </authorList>
    </citation>
    <scope>NUCLEOTIDE SEQUENCE</scope>
    <source>
        <strain evidence="4">23406</strain>
    </source>
</reference>
<protein>
    <submittedName>
        <fullName evidence="4">V-type ATP synthase subunit F</fullName>
    </submittedName>
</protein>
<evidence type="ECO:0000256" key="3">
    <source>
        <dbReference type="ARBA" id="ARBA00023065"/>
    </source>
</evidence>
<dbReference type="AlphaFoldDB" id="A0A9D1NAW3"/>
<dbReference type="InterPro" id="IPR036906">
    <property type="entry name" value="ATPase_V1_fsu_sf"/>
</dbReference>
<reference evidence="4" key="2">
    <citation type="journal article" date="2021" name="PeerJ">
        <title>Extensive microbial diversity within the chicken gut microbiome revealed by metagenomics and culture.</title>
        <authorList>
            <person name="Gilroy R."/>
            <person name="Ravi A."/>
            <person name="Getino M."/>
            <person name="Pursley I."/>
            <person name="Horton D.L."/>
            <person name="Alikhan N.F."/>
            <person name="Baker D."/>
            <person name="Gharbi K."/>
            <person name="Hall N."/>
            <person name="Watson M."/>
            <person name="Adriaenssens E.M."/>
            <person name="Foster-Nyarko E."/>
            <person name="Jarju S."/>
            <person name="Secka A."/>
            <person name="Antonio M."/>
            <person name="Oren A."/>
            <person name="Chaudhuri R.R."/>
            <person name="La Ragione R."/>
            <person name="Hildebrand F."/>
            <person name="Pallen M.J."/>
        </authorList>
    </citation>
    <scope>NUCLEOTIDE SEQUENCE</scope>
    <source>
        <strain evidence="4">23406</strain>
    </source>
</reference>
<evidence type="ECO:0000313" key="4">
    <source>
        <dbReference type="EMBL" id="HIU99743.1"/>
    </source>
</evidence>
<keyword evidence="3" id="KW-0406">Ion transport</keyword>
<comment type="similarity">
    <text evidence="1">Belongs to the V-ATPase F subunit family.</text>
</comment>
<dbReference type="Proteomes" id="UP000886891">
    <property type="component" value="Unassembled WGS sequence"/>
</dbReference>
<dbReference type="SUPFAM" id="SSF159468">
    <property type="entry name" value="AtpF-like"/>
    <property type="match status" value="1"/>
</dbReference>
<accession>A0A9D1NAW3</accession>
<evidence type="ECO:0000256" key="2">
    <source>
        <dbReference type="ARBA" id="ARBA00022448"/>
    </source>
</evidence>